<dbReference type="Proteomes" id="UP000054495">
    <property type="component" value="Unassembled WGS sequence"/>
</dbReference>
<proteinExistence type="predicted"/>
<evidence type="ECO:0000313" key="2">
    <source>
        <dbReference type="EMBL" id="EPB66001.1"/>
    </source>
</evidence>
<organism evidence="2 3">
    <name type="scientific">Ancylostoma ceylanicum</name>
    <dbReference type="NCBI Taxonomy" id="53326"/>
    <lineage>
        <taxon>Eukaryota</taxon>
        <taxon>Metazoa</taxon>
        <taxon>Ecdysozoa</taxon>
        <taxon>Nematoda</taxon>
        <taxon>Chromadorea</taxon>
        <taxon>Rhabditida</taxon>
        <taxon>Rhabditina</taxon>
        <taxon>Rhabditomorpha</taxon>
        <taxon>Strongyloidea</taxon>
        <taxon>Ancylostomatidae</taxon>
        <taxon>Ancylostomatinae</taxon>
        <taxon>Ancylostoma</taxon>
    </lineage>
</organism>
<dbReference type="Pfam" id="PF00004">
    <property type="entry name" value="AAA"/>
    <property type="match status" value="1"/>
</dbReference>
<dbReference type="Gene3D" id="1.10.8.60">
    <property type="match status" value="1"/>
</dbReference>
<dbReference type="GO" id="GO:0005524">
    <property type="term" value="F:ATP binding"/>
    <property type="evidence" value="ECO:0007669"/>
    <property type="project" value="InterPro"/>
</dbReference>
<dbReference type="GO" id="GO:0016887">
    <property type="term" value="F:ATP hydrolysis activity"/>
    <property type="evidence" value="ECO:0007669"/>
    <property type="project" value="InterPro"/>
</dbReference>
<dbReference type="EMBL" id="KE126694">
    <property type="protein sequence ID" value="EPB66001.1"/>
    <property type="molecule type" value="Genomic_DNA"/>
</dbReference>
<dbReference type="PANTHER" id="PTHR23077:SF9">
    <property type="entry name" value="PEROXISOMAL ATPASE PEX6"/>
    <property type="match status" value="1"/>
</dbReference>
<gene>
    <name evidence="2" type="ORF">ANCCEY_14913</name>
</gene>
<protein>
    <submittedName>
        <fullName evidence="2">ATPase, AAA family</fullName>
    </submittedName>
</protein>
<name>A0A0D6L8P2_9BILA</name>
<dbReference type="GO" id="GO:0005778">
    <property type="term" value="C:peroxisomal membrane"/>
    <property type="evidence" value="ECO:0007669"/>
    <property type="project" value="TreeGrafter"/>
</dbReference>
<dbReference type="PANTHER" id="PTHR23077">
    <property type="entry name" value="AAA-FAMILY ATPASE"/>
    <property type="match status" value="1"/>
</dbReference>
<evidence type="ECO:0000259" key="1">
    <source>
        <dbReference type="Pfam" id="PF00004"/>
    </source>
</evidence>
<dbReference type="InterPro" id="IPR050168">
    <property type="entry name" value="AAA_ATPase_domain"/>
</dbReference>
<dbReference type="AlphaFoldDB" id="A0A0D6L8P2"/>
<sequence length="214" mass="23440">MTILEADKLEISHVEWAIDKRNASFADAIGAPKIPSVSWDDVGGLEETKRTVIESIEASLHGTGIRRSGVIFFGPPGCGKTLIAKAVATEFKIAFLNVKGPELLNKYVGQSEENLRKESCHNYWLNLTACTSLPTSRFDKVIHVTPGTDVESKLKILQAVTRKVHLAEDVDLLAVAKQCDDTMTGAEMQAFVSAAVMESVREQVESKFKGYSIE</sequence>
<reference evidence="2 3" key="1">
    <citation type="submission" date="2013-05" db="EMBL/GenBank/DDBJ databases">
        <title>Draft genome of the parasitic nematode Anyclostoma ceylanicum.</title>
        <authorList>
            <person name="Mitreva M."/>
        </authorList>
    </citation>
    <scope>NUCLEOTIDE SEQUENCE [LARGE SCALE GENOMIC DNA]</scope>
</reference>
<dbReference type="GO" id="GO:0005829">
    <property type="term" value="C:cytosol"/>
    <property type="evidence" value="ECO:0007669"/>
    <property type="project" value="TreeGrafter"/>
</dbReference>
<dbReference type="InterPro" id="IPR027417">
    <property type="entry name" value="P-loop_NTPase"/>
</dbReference>
<keyword evidence="3" id="KW-1185">Reference proteome</keyword>
<feature type="domain" description="ATPase AAA-type core" evidence="1">
    <location>
        <begin position="70"/>
        <end position="117"/>
    </location>
</feature>
<evidence type="ECO:0000313" key="3">
    <source>
        <dbReference type="Proteomes" id="UP000054495"/>
    </source>
</evidence>
<accession>A0A0D6L8P2</accession>
<dbReference type="InterPro" id="IPR003959">
    <property type="entry name" value="ATPase_AAA_core"/>
</dbReference>
<dbReference type="Gene3D" id="3.40.50.300">
    <property type="entry name" value="P-loop containing nucleotide triphosphate hydrolases"/>
    <property type="match status" value="1"/>
</dbReference>
<dbReference type="SUPFAM" id="SSF52540">
    <property type="entry name" value="P-loop containing nucleoside triphosphate hydrolases"/>
    <property type="match status" value="1"/>
</dbReference>
<dbReference type="GO" id="GO:0016558">
    <property type="term" value="P:protein import into peroxisome matrix"/>
    <property type="evidence" value="ECO:0007669"/>
    <property type="project" value="TreeGrafter"/>
</dbReference>